<feature type="compositionally biased region" description="Basic and acidic residues" evidence="1">
    <location>
        <begin position="87"/>
        <end position="102"/>
    </location>
</feature>
<evidence type="ECO:0000313" key="3">
    <source>
        <dbReference type="Proteomes" id="UP000037136"/>
    </source>
</evidence>
<dbReference type="AlphaFoldDB" id="A0A2A9P351"/>
<accession>A0A2A9P351</accession>
<protein>
    <submittedName>
        <fullName evidence="2">Uncharacterized protein</fullName>
    </submittedName>
</protein>
<sequence length="178" mass="18960">MFARWSGLPGAEERKLNLVCETDPVVFTQLPQTSAQIAWITRMTGGRCFSAVKGPVPAGVTAGQGGGRAVARHRKTNVGGRASAGRRVVEASKPRHQPQPDRDDLVARTWWSARAPAGRGCSWVMPCGLVAVSPQPSAEASSRWQVPIKTHECMYICAGAMAVAGTWAVADAARPQMP</sequence>
<organism evidence="2 3">
    <name type="scientific">Ophiocordyceps unilateralis</name>
    <name type="common">Zombie-ant fungus</name>
    <name type="synonym">Torrubia unilateralis</name>
    <dbReference type="NCBI Taxonomy" id="268505"/>
    <lineage>
        <taxon>Eukaryota</taxon>
        <taxon>Fungi</taxon>
        <taxon>Dikarya</taxon>
        <taxon>Ascomycota</taxon>
        <taxon>Pezizomycotina</taxon>
        <taxon>Sordariomycetes</taxon>
        <taxon>Hypocreomycetidae</taxon>
        <taxon>Hypocreales</taxon>
        <taxon>Ophiocordycipitaceae</taxon>
        <taxon>Ophiocordyceps</taxon>
    </lineage>
</organism>
<reference evidence="2 3" key="1">
    <citation type="journal article" date="2015" name="BMC Genomics">
        <title>Gene expression during zombie ant biting behavior reflects the complexity underlying fungal parasitic behavioral manipulation.</title>
        <authorList>
            <person name="de Bekker C."/>
            <person name="Ohm R.A."/>
            <person name="Loreto R.G."/>
            <person name="Sebastian A."/>
            <person name="Albert I."/>
            <person name="Merrow M."/>
            <person name="Brachmann A."/>
            <person name="Hughes D.P."/>
        </authorList>
    </citation>
    <scope>NUCLEOTIDE SEQUENCE [LARGE SCALE GENOMIC DNA]</scope>
    <source>
        <strain evidence="2 3">SC16a</strain>
    </source>
</reference>
<evidence type="ECO:0000313" key="2">
    <source>
        <dbReference type="EMBL" id="PFH55859.1"/>
    </source>
</evidence>
<dbReference type="Proteomes" id="UP000037136">
    <property type="component" value="Unassembled WGS sequence"/>
</dbReference>
<feature type="region of interest" description="Disordered" evidence="1">
    <location>
        <begin position="78"/>
        <end position="102"/>
    </location>
</feature>
<reference evidence="2 3" key="2">
    <citation type="journal article" date="2017" name="Sci. Rep.">
        <title>Ant-infecting Ophiocordyceps genomes reveal a high diversity of potential behavioral manipulation genes and a possible major role for enterotoxins.</title>
        <authorList>
            <person name="de Bekker C."/>
            <person name="Ohm R.A."/>
            <person name="Evans H.C."/>
            <person name="Brachmann A."/>
            <person name="Hughes D.P."/>
        </authorList>
    </citation>
    <scope>NUCLEOTIDE SEQUENCE [LARGE SCALE GENOMIC DNA]</scope>
    <source>
        <strain evidence="2 3">SC16a</strain>
    </source>
</reference>
<proteinExistence type="predicted"/>
<name>A0A2A9P351_OPHUN</name>
<evidence type="ECO:0000256" key="1">
    <source>
        <dbReference type="SAM" id="MobiDB-lite"/>
    </source>
</evidence>
<keyword evidence="3" id="KW-1185">Reference proteome</keyword>
<comment type="caution">
    <text evidence="2">The sequence shown here is derived from an EMBL/GenBank/DDBJ whole genome shotgun (WGS) entry which is preliminary data.</text>
</comment>
<dbReference type="EMBL" id="LAZP02000739">
    <property type="protein sequence ID" value="PFH55859.1"/>
    <property type="molecule type" value="Genomic_DNA"/>
</dbReference>
<gene>
    <name evidence="2" type="ORF">XA68_17488</name>
</gene>